<dbReference type="PRINTS" id="PR01386">
    <property type="entry name" value="CCMCBIOGNSIS"/>
</dbReference>
<comment type="similarity">
    <text evidence="3">Belongs to the CcmC/CycZ/HelC family.</text>
</comment>
<dbReference type="InterPro" id="IPR003557">
    <property type="entry name" value="Cyt_c_biogenesis_CcmC"/>
</dbReference>
<comment type="subcellular location">
    <subcellularLocation>
        <location evidence="2">Membrane</location>
        <topology evidence="2">Multi-pass membrane protein</topology>
    </subcellularLocation>
</comment>
<evidence type="ECO:0000256" key="6">
    <source>
        <dbReference type="ARBA" id="ARBA00022748"/>
    </source>
</evidence>
<evidence type="ECO:0000256" key="9">
    <source>
        <dbReference type="SAM" id="Phobius"/>
    </source>
</evidence>
<organism evidence="11 12">
    <name type="scientific">Chloracidobacterium sp. N</name>
    <dbReference type="NCBI Taxonomy" id="2821540"/>
    <lineage>
        <taxon>Bacteria</taxon>
        <taxon>Pseudomonadati</taxon>
        <taxon>Acidobacteriota</taxon>
        <taxon>Terriglobia</taxon>
        <taxon>Terriglobales</taxon>
        <taxon>Acidobacteriaceae</taxon>
        <taxon>Chloracidobacterium</taxon>
        <taxon>Chloracidobacterium aggregatum</taxon>
    </lineage>
</organism>
<feature type="transmembrane region" description="Helical" evidence="9">
    <location>
        <begin position="177"/>
        <end position="198"/>
    </location>
</feature>
<keyword evidence="7 9" id="KW-1133">Transmembrane helix</keyword>
<feature type="transmembrane region" description="Helical" evidence="9">
    <location>
        <begin position="240"/>
        <end position="261"/>
    </location>
</feature>
<feature type="transmembrane region" description="Helical" evidence="9">
    <location>
        <begin position="213"/>
        <end position="228"/>
    </location>
</feature>
<evidence type="ECO:0000256" key="7">
    <source>
        <dbReference type="ARBA" id="ARBA00022989"/>
    </source>
</evidence>
<evidence type="ECO:0000256" key="5">
    <source>
        <dbReference type="ARBA" id="ARBA00022692"/>
    </source>
</evidence>
<reference evidence="11 12" key="1">
    <citation type="submission" date="2021-03" db="EMBL/GenBank/DDBJ databases">
        <title>Genomic and phenotypic characterization of Chloracidobacterium isolates provides evidence for multiple species.</title>
        <authorList>
            <person name="Saini M.K."/>
            <person name="Costas A.M.G."/>
            <person name="Tank M."/>
            <person name="Bryant D.A."/>
        </authorList>
    </citation>
    <scope>NUCLEOTIDE SEQUENCE [LARGE SCALE GENOMIC DNA]</scope>
    <source>
        <strain evidence="11 12">N</strain>
    </source>
</reference>
<sequence length="271" mass="29750">MGSGLNLSGGGALRATLPGVGTLMQLGWLVYAAAGIALAVYFFRNDQLARQWGNRLMVAALIVQVLIFGAIFYRMKSPMDINAAIHPGQHQAFGAWLAKRSDIDPATLAPQQLQAEGARWLNQNASALEISFNSNPVELATILTLIACTVFVVLFAWRGAAMLEKLPNLDTLDDLTYKTVSVAFPLLLMMLVTGAVWANESWGTYWSWDPKETWALVTWLAYAGYLHTRIVHGWKGRTSAYFAVLGFIFVLFTYLGVSFLLPGLHSYAGVD</sequence>
<accession>A0ABX8B1U2</accession>
<dbReference type="EMBL" id="CP072642">
    <property type="protein sequence ID" value="QUV94943.1"/>
    <property type="molecule type" value="Genomic_DNA"/>
</dbReference>
<feature type="transmembrane region" description="Helical" evidence="9">
    <location>
        <begin position="20"/>
        <end position="43"/>
    </location>
</feature>
<evidence type="ECO:0000256" key="8">
    <source>
        <dbReference type="ARBA" id="ARBA00023136"/>
    </source>
</evidence>
<dbReference type="Pfam" id="PF01578">
    <property type="entry name" value="Cytochrom_C_asm"/>
    <property type="match status" value="1"/>
</dbReference>
<feature type="transmembrane region" description="Helical" evidence="9">
    <location>
        <begin position="55"/>
        <end position="73"/>
    </location>
</feature>
<keyword evidence="6" id="KW-0201">Cytochrome c-type biogenesis</keyword>
<evidence type="ECO:0000256" key="1">
    <source>
        <dbReference type="ARBA" id="ARBA00002442"/>
    </source>
</evidence>
<gene>
    <name evidence="11" type="primary">ccsA</name>
    <name evidence="11" type="ORF">J8C05_04620</name>
</gene>
<keyword evidence="5 9" id="KW-0812">Transmembrane</keyword>
<feature type="transmembrane region" description="Helical" evidence="9">
    <location>
        <begin position="139"/>
        <end position="157"/>
    </location>
</feature>
<feature type="domain" description="Cytochrome c assembly protein" evidence="10">
    <location>
        <begin position="139"/>
        <end position="265"/>
    </location>
</feature>
<evidence type="ECO:0000256" key="4">
    <source>
        <dbReference type="ARBA" id="ARBA00016463"/>
    </source>
</evidence>
<evidence type="ECO:0000313" key="11">
    <source>
        <dbReference type="EMBL" id="QUV94943.1"/>
    </source>
</evidence>
<name>A0ABX8B1U2_9BACT</name>
<evidence type="ECO:0000259" key="10">
    <source>
        <dbReference type="Pfam" id="PF01578"/>
    </source>
</evidence>
<keyword evidence="12" id="KW-1185">Reference proteome</keyword>
<protein>
    <recommendedName>
        <fullName evidence="4">Heme exporter protein C</fullName>
    </recommendedName>
</protein>
<dbReference type="InterPro" id="IPR045062">
    <property type="entry name" value="Cyt_c_biogenesis_CcsA/CcmC"/>
</dbReference>
<comment type="function">
    <text evidence="1">Required for the export of heme to the periplasm for the biogenesis of c-type cytochromes.</text>
</comment>
<evidence type="ECO:0000256" key="3">
    <source>
        <dbReference type="ARBA" id="ARBA00005840"/>
    </source>
</evidence>
<dbReference type="PANTHER" id="PTHR30071">
    <property type="entry name" value="HEME EXPORTER PROTEIN C"/>
    <property type="match status" value="1"/>
</dbReference>
<dbReference type="Proteomes" id="UP000677668">
    <property type="component" value="Chromosome 1"/>
</dbReference>
<dbReference type="PANTHER" id="PTHR30071:SF1">
    <property type="entry name" value="CYTOCHROME B_B6 PROTEIN-RELATED"/>
    <property type="match status" value="1"/>
</dbReference>
<evidence type="ECO:0000313" key="12">
    <source>
        <dbReference type="Proteomes" id="UP000677668"/>
    </source>
</evidence>
<dbReference type="InterPro" id="IPR002541">
    <property type="entry name" value="Cyt_c_assembly"/>
</dbReference>
<keyword evidence="8 9" id="KW-0472">Membrane</keyword>
<proteinExistence type="inferred from homology"/>
<evidence type="ECO:0000256" key="2">
    <source>
        <dbReference type="ARBA" id="ARBA00004141"/>
    </source>
</evidence>